<feature type="transmembrane region" description="Helical" evidence="2">
    <location>
        <begin position="12"/>
        <end position="33"/>
    </location>
</feature>
<protein>
    <recommendedName>
        <fullName evidence="3">SbsA Ig-like domain-containing protein</fullName>
    </recommendedName>
</protein>
<keyword evidence="2" id="KW-0812">Transmembrane</keyword>
<organism evidence="4 5">
    <name type="scientific">Candidatus Woesebacteria bacterium RIFOXYA1_FULL_40_18</name>
    <dbReference type="NCBI Taxonomy" id="1802532"/>
    <lineage>
        <taxon>Bacteria</taxon>
        <taxon>Candidatus Woeseibacteriota</taxon>
    </lineage>
</organism>
<dbReference type="Gene3D" id="2.60.40.3710">
    <property type="match status" value="1"/>
</dbReference>
<keyword evidence="2" id="KW-0472">Membrane</keyword>
<dbReference type="Proteomes" id="UP000177855">
    <property type="component" value="Unassembled WGS sequence"/>
</dbReference>
<feature type="domain" description="SbsA Ig-like" evidence="3">
    <location>
        <begin position="33"/>
        <end position="108"/>
    </location>
</feature>
<dbReference type="InterPro" id="IPR032812">
    <property type="entry name" value="SbsA_Ig"/>
</dbReference>
<evidence type="ECO:0000256" key="2">
    <source>
        <dbReference type="SAM" id="Phobius"/>
    </source>
</evidence>
<dbReference type="Pfam" id="PF13205">
    <property type="entry name" value="Big_5"/>
    <property type="match status" value="1"/>
</dbReference>
<accession>A0A1F8CKQ5</accession>
<evidence type="ECO:0000313" key="4">
    <source>
        <dbReference type="EMBL" id="OGM76910.1"/>
    </source>
</evidence>
<comment type="caution">
    <text evidence="4">The sequence shown here is derived from an EMBL/GenBank/DDBJ whole genome shotgun (WGS) entry which is preliminary data.</text>
</comment>
<dbReference type="EMBL" id="MGHS01000015">
    <property type="protein sequence ID" value="OGM76910.1"/>
    <property type="molecule type" value="Genomic_DNA"/>
</dbReference>
<evidence type="ECO:0000256" key="1">
    <source>
        <dbReference type="ARBA" id="ARBA00022729"/>
    </source>
</evidence>
<keyword evidence="1" id="KW-0732">Signal</keyword>
<evidence type="ECO:0000313" key="5">
    <source>
        <dbReference type="Proteomes" id="UP000177855"/>
    </source>
</evidence>
<keyword evidence="2" id="KW-1133">Transmembrane helix</keyword>
<sequence>MIIVDFIKRHKVISIIAFLVLIGLLVLIVRLGALKITDVSPKNGSKDVLTSTGINVFFNREIKESEKAQISVDISPQEDLSFLFSKNQLKIVPKNPLKIATNYSLDVKVNNRKIFGFSFETRLFTQEQISKEGLLQSRDDLAFGEAYKKFISDFPWYLSLPIEKSAYRIVYDFEKKSFRIRFKIQVSDTAENNLIKQALEDLKKIGVPEPISYYTIAAE</sequence>
<reference evidence="4 5" key="1">
    <citation type="journal article" date="2016" name="Nat. Commun.">
        <title>Thousands of microbial genomes shed light on interconnected biogeochemical processes in an aquifer system.</title>
        <authorList>
            <person name="Anantharaman K."/>
            <person name="Brown C.T."/>
            <person name="Hug L.A."/>
            <person name="Sharon I."/>
            <person name="Castelle C.J."/>
            <person name="Probst A.J."/>
            <person name="Thomas B.C."/>
            <person name="Singh A."/>
            <person name="Wilkins M.J."/>
            <person name="Karaoz U."/>
            <person name="Brodie E.L."/>
            <person name="Williams K.H."/>
            <person name="Hubbard S.S."/>
            <person name="Banfield J.F."/>
        </authorList>
    </citation>
    <scope>NUCLEOTIDE SEQUENCE [LARGE SCALE GENOMIC DNA]</scope>
</reference>
<dbReference type="AlphaFoldDB" id="A0A1F8CKQ5"/>
<gene>
    <name evidence="4" type="ORF">A2210_00065</name>
</gene>
<evidence type="ECO:0000259" key="3">
    <source>
        <dbReference type="Pfam" id="PF13205"/>
    </source>
</evidence>
<proteinExistence type="predicted"/>
<name>A0A1F8CKQ5_9BACT</name>
<dbReference type="STRING" id="1802532.A2210_00065"/>